<dbReference type="RefSeq" id="WP_014659540.1">
    <property type="nucleotide sequence ID" value="NC_017735.1"/>
</dbReference>
<dbReference type="AlphaFoldDB" id="I0ESY3"/>
<keyword evidence="1" id="KW-0732">Signal</keyword>
<sequence length="268" mass="29737">MKKFVVFRALCLSAVLGGNLLAVESNVEKQLDMSKEHKAVKGEKNAWYVGMSYQVGQASESVKNPPKSSHFNYPKFPVGKTDYLAVMQGLGLTIGYKQFFGDKRWFGMRYYVFMDYGHAIFGANALTSDSGGACELNKPCATKVGTMGNVSDMFTYGGGIDTLYNVISKEDVSFGFFLGAQIAGNSWGNTTGGFLETKSPYRHSSASLTPSIFQFLFNVGIRTHIGKHQGFDFGVKIPTINVNYFNRGGLSFTYRRQYALYVGYRYSF</sequence>
<evidence type="ECO:0000313" key="3">
    <source>
        <dbReference type="Proteomes" id="UP000005013"/>
    </source>
</evidence>
<evidence type="ECO:0000313" key="2">
    <source>
        <dbReference type="EMBL" id="AFI06052.1"/>
    </source>
</evidence>
<protein>
    <submittedName>
        <fullName evidence="2">Outer membrane protein HorF</fullName>
    </submittedName>
</protein>
<dbReference type="KEGG" id="hcm:HCD_05250"/>
<dbReference type="EMBL" id="CP003481">
    <property type="protein sequence ID" value="AFI06052.1"/>
    <property type="molecule type" value="Genomic_DNA"/>
</dbReference>
<evidence type="ECO:0000256" key="1">
    <source>
        <dbReference type="SAM" id="SignalP"/>
    </source>
</evidence>
<accession>I0ESY3</accession>
<name>I0ESY3_HELCM</name>
<feature type="chain" id="PRO_5003625743" evidence="1">
    <location>
        <begin position="23"/>
        <end position="268"/>
    </location>
</feature>
<dbReference type="OrthoDB" id="5319509at2"/>
<dbReference type="STRING" id="1163745.HCD_05250"/>
<dbReference type="PRINTS" id="PR01776">
    <property type="entry name" value="HPOMPFAMILY"/>
</dbReference>
<gene>
    <name evidence="2" type="ordered locus">HCD_05250</name>
</gene>
<keyword evidence="3" id="KW-1185">Reference proteome</keyword>
<dbReference type="HOGENOM" id="CLU_026212_5_1_7"/>
<dbReference type="Pfam" id="PF01856">
    <property type="entry name" value="HP_OMP"/>
    <property type="match status" value="1"/>
</dbReference>
<dbReference type="Proteomes" id="UP000005013">
    <property type="component" value="Chromosome"/>
</dbReference>
<dbReference type="InterPro" id="IPR002718">
    <property type="entry name" value="OMP_Helicobacter"/>
</dbReference>
<dbReference type="PATRIC" id="fig|1163745.3.peg.1110"/>
<feature type="signal peptide" evidence="1">
    <location>
        <begin position="1"/>
        <end position="22"/>
    </location>
</feature>
<reference evidence="2 3" key="1">
    <citation type="journal article" date="2013" name="PLoS ONE">
        <title>Sequence Divergence and Conservation in Genomes ofHelicobacter cetorum Strains from a Dolphin and a Whale.</title>
        <authorList>
            <person name="Kersulyte D."/>
            <person name="Rossi M."/>
            <person name="Berg D.E."/>
        </authorList>
    </citation>
    <scope>NUCLEOTIDE SEQUENCE [LARGE SCALE GENOMIC DNA]</scope>
    <source>
        <strain evidence="2 3">MIT 99-5656</strain>
    </source>
</reference>
<organism evidence="2 3">
    <name type="scientific">Helicobacter cetorum (strain ATCC BAA-540 / CCUG 52418 / MIT 99-5656)</name>
    <dbReference type="NCBI Taxonomy" id="1163745"/>
    <lineage>
        <taxon>Bacteria</taxon>
        <taxon>Pseudomonadati</taxon>
        <taxon>Campylobacterota</taxon>
        <taxon>Epsilonproteobacteria</taxon>
        <taxon>Campylobacterales</taxon>
        <taxon>Helicobacteraceae</taxon>
        <taxon>Helicobacter</taxon>
    </lineage>
</organism>
<proteinExistence type="predicted"/>